<accession>A0AAN7S7J5</accession>
<feature type="coiled-coil region" evidence="8">
    <location>
        <begin position="1620"/>
        <end position="2061"/>
    </location>
</feature>
<protein>
    <recommendedName>
        <fullName evidence="10">EF-hand domain-containing protein</fullName>
    </recommendedName>
</protein>
<evidence type="ECO:0000313" key="12">
    <source>
        <dbReference type="Proteomes" id="UP001333110"/>
    </source>
</evidence>
<dbReference type="InterPro" id="IPR011992">
    <property type="entry name" value="EF-hand-dom_pair"/>
</dbReference>
<evidence type="ECO:0000256" key="2">
    <source>
        <dbReference type="ARBA" id="ARBA00022490"/>
    </source>
</evidence>
<dbReference type="GO" id="GO:0005814">
    <property type="term" value="C:centriole"/>
    <property type="evidence" value="ECO:0007669"/>
    <property type="project" value="TreeGrafter"/>
</dbReference>
<dbReference type="PANTHER" id="PTHR18905">
    <property type="entry name" value="NINEIN"/>
    <property type="match status" value="1"/>
</dbReference>
<dbReference type="GO" id="GO:0090222">
    <property type="term" value="P:centrosome-templated microtubule nucleation"/>
    <property type="evidence" value="ECO:0007669"/>
    <property type="project" value="TreeGrafter"/>
</dbReference>
<keyword evidence="12" id="KW-1185">Reference proteome</keyword>
<evidence type="ECO:0000256" key="5">
    <source>
        <dbReference type="ARBA" id="ARBA00022737"/>
    </source>
</evidence>
<proteinExistence type="predicted"/>
<feature type="coiled-coil region" evidence="8">
    <location>
        <begin position="907"/>
        <end position="1189"/>
    </location>
</feature>
<keyword evidence="2" id="KW-0963">Cytoplasm</keyword>
<evidence type="ECO:0000259" key="10">
    <source>
        <dbReference type="PROSITE" id="PS50222"/>
    </source>
</evidence>
<keyword evidence="5" id="KW-0677">Repeat</keyword>
<feature type="region of interest" description="Disordered" evidence="9">
    <location>
        <begin position="1235"/>
        <end position="1283"/>
    </location>
</feature>
<name>A0AAN7S7J5_MYCAM</name>
<feature type="domain" description="EF-hand" evidence="10">
    <location>
        <begin position="55"/>
        <end position="90"/>
    </location>
</feature>
<dbReference type="GO" id="GO:0005874">
    <property type="term" value="C:microtubule"/>
    <property type="evidence" value="ECO:0007669"/>
    <property type="project" value="UniProtKB-KW"/>
</dbReference>
<dbReference type="GO" id="GO:0000242">
    <property type="term" value="C:pericentriolar material"/>
    <property type="evidence" value="ECO:0007669"/>
    <property type="project" value="TreeGrafter"/>
</dbReference>
<dbReference type="SUPFAM" id="SSF47473">
    <property type="entry name" value="EF-hand"/>
    <property type="match status" value="1"/>
</dbReference>
<feature type="compositionally biased region" description="Polar residues" evidence="9">
    <location>
        <begin position="1249"/>
        <end position="1259"/>
    </location>
</feature>
<dbReference type="GO" id="GO:0051642">
    <property type="term" value="P:centrosome localization"/>
    <property type="evidence" value="ECO:0007669"/>
    <property type="project" value="TreeGrafter"/>
</dbReference>
<comment type="subcellular location">
    <subcellularLocation>
        <location evidence="1">Cytoplasm</location>
        <location evidence="1">Cytoskeleton</location>
        <location evidence="1">Microtubule organizing center</location>
        <location evidence="1">Centrosome</location>
    </subcellularLocation>
</comment>
<sequence length="2275" mass="262181">MTAAVPIVPPGVVARPPRWPCTPRLRCGTGLRRCCPEPGRVSVAGYGMDEAEQDQYEARLKELFDSFDSTGTGSLGQEELTDLCHMLHLEEVAPALQQTLLQGNLLGRVHFDQFKEALILILSRTLSNEEHFQEPDSSPEAQPKYIKGGKRYGRRSLPEFQESVEDFAEVTVIEPLSEEAHPPHIASSGCEEHWKTRDSEEYEAEGQLRFWNPDDLNASPGASLPTPDWIEEKLQEVCEHLGITRDGHLNRKKLISICEQYGLQTAAGEVSGHVRTHSHQPVHLGFSVAPTKSVLRLIASLKHKCWLTGRCLESGFQLYLAAFQRVCWCRAIRCGRLLQSKAAASLTDTVLEEVLRNLEQDGTMSVEDFFYGLFRNGKSLTPSASTPYRQLKRHLSMQSFDESGRRTTTPSAMPSTIGFCLFSSLDDGMGYGCVEGVLDCWHQEGIENSQEILKALDFSLDGKVNLTELTLALENELLITKNGVHQAALASFKTEIRHLLERVDQVAREKEKLRSDLEKAEKLKSLMASEVDDHHAAIERRNEYNLRKLDEEYKERIAALKNELRREREQILQQANKQRLELEQEIEKLKTDENYIRDRLALSLKENSRLESELLETGEKLAEYESLASKLQRNLENVLAEKFGDLDPSSAEFFLQEERLAQMRSEYERQCRELQDQIDELHSELEEYRAQGKVLRPSLKNSLSEEFDIDMKSHGNSGIEPDQGLGSEDCNPLNMSIEAEMAIEQMKEQHHRDLHHLKQELEDTVSRYEKQLDETKIHCEKEQEDMRKKYTEEMHVMEKQITGLKNQIAELQGEAAALREQQEKLDCKYNDEKNKLQMRFDEEKANLQELLRQEHEEDVRARLEQVNKKFSQEREELIQNGVWVEEKMRVLVQTLQEEKGELERGFHEQLKRMAEVHALEKEELQQELLRKHEQDLEEERKKMESDYNRRASHAETQFSVDTQTLVNKYEEMIQNLEGRYQRELHELAEQQREEKSQWEFEKDEIAQEVAEAREQLKESLANEKAVSSALTQEKDLLEKNFKEEVNKLVCEREQLQKELRDLRNAAEKQEKKLNDEITQLQNDHEKELKNKEEYISMVEENGKLVRQKLERLDSEYKQEKEELNSKLLALESLNKDICVRAETEKAEMSLEISNLQGTIQKLQWETHSFSALQNHYRVLENEYAKAKSKIASFSGMASLGDDADVLLNLQKVHEQAVKENVRMAAEIVRLQHRLQAAEQEPVRPPSPGCSDSGSEQSQLPDEIDPIFEGLPSDCKDADKGTDSNVLPLLEADTTDLEEMTETDSDLEKARVKARAAGHALKVQVGQMQGSKAALEADGNQDGDKNQELLSWVPLQKKRDLEKTLERVPRPKMLRNDVKQQKVHLLNHRISPKNKGFVSDALKLQVELEKAEELSEASLQLDHAPGPTNGDLKSVIAQLWKRVEELEDRSMAQAKLLSLQEEIQVENEDLKSEMIKLVEKNKVLEDNLHKLRSLHCKLEESKLKSIKLREENTQLLQKVKELEDVQEQDAQGNVDAHSDKLRLRCQLGKLEEYAAAFTGQQDKHAQSDSMVKEMLAGKRELQEPTRKLKEKAAALVNPNDMHFHKEREERNIVTHGLQSTCTELQQKVDLLRCEAEKLREENAILKNEVTLLNEEGSASSLKLRELNGSREEMWQKIEAVRKEKVAVQKMVDNLKKQVVDLKTRNQQLDSENTELSQRNSKNQADVQDLNQQLARVLKQKEREAGKCTLEEWEKERLVLKEELENSKVKSSNMVSSLEMELSKMKVQAHILEQENHILKQELEKTKQLPRCPDLSDLQNEVSSLITKNEKLQKEKEALSEELNRCIDKVAKVSCLENAIGSLKQEQKSWEQQSQTLKTQLTVSQEKVQSLDETLQNTNLQMSRLKSDLRVTQQEKETLKQEVMSLHKQLQNATEKNRVLELAVPSSGLQDQQRQLHWDELDQLTKQEQQLLRQENERLQREVQSTKTDLTHSREKIRQLESTILSLKHQKHQSQSGIVKAIEQEKLSLKRECEQLQKELSSANRKISQMNSLERELETSSENEGLRKKQVKLDDQLMENSVVGTSREGCSSLSEIVCEGRAIIFNMLHSSASVTLSQSPHSRELQQQGCAMVPKEQFLQLQHQLLQAERRSQRLQEELESRPSETNMQQGDHEQLLKMMEERMMDVEQKLRLVKRLLQDKVNQLKEQLSKNTKADAMVKDLYVENAQLLKALEMTEQRQKTAERKNYLLEEKIANLNRIVKNLASPSFNSASEIRS</sequence>
<keyword evidence="3" id="KW-0597">Phosphoprotein</keyword>
<feature type="coiled-coil region" evidence="8">
    <location>
        <begin position="1448"/>
        <end position="1527"/>
    </location>
</feature>
<dbReference type="EMBL" id="JAUNZN010000004">
    <property type="protein sequence ID" value="KAK4821941.1"/>
    <property type="molecule type" value="Genomic_DNA"/>
</dbReference>
<evidence type="ECO:0000256" key="8">
    <source>
        <dbReference type="SAM" id="Coils"/>
    </source>
</evidence>
<dbReference type="GO" id="GO:0034454">
    <property type="term" value="P:microtubule anchoring at centrosome"/>
    <property type="evidence" value="ECO:0007669"/>
    <property type="project" value="TreeGrafter"/>
</dbReference>
<dbReference type="GO" id="GO:0005509">
    <property type="term" value="F:calcium ion binding"/>
    <property type="evidence" value="ECO:0007669"/>
    <property type="project" value="InterPro"/>
</dbReference>
<keyword evidence="4" id="KW-0493">Microtubule</keyword>
<feature type="coiled-coil region" evidence="8">
    <location>
        <begin position="751"/>
        <end position="880"/>
    </location>
</feature>
<dbReference type="GO" id="GO:0097431">
    <property type="term" value="C:mitotic spindle pole"/>
    <property type="evidence" value="ECO:0007669"/>
    <property type="project" value="TreeGrafter"/>
</dbReference>
<dbReference type="FunFam" id="1.10.238.10:FF:000094">
    <property type="entry name" value="ninein isoform X7"/>
    <property type="match status" value="1"/>
</dbReference>
<dbReference type="GO" id="GO:0097539">
    <property type="term" value="C:ciliary transition fiber"/>
    <property type="evidence" value="ECO:0007669"/>
    <property type="project" value="TreeGrafter"/>
</dbReference>
<comment type="caution">
    <text evidence="11">The sequence shown here is derived from an EMBL/GenBank/DDBJ whole genome shotgun (WGS) entry which is preliminary data.</text>
</comment>
<evidence type="ECO:0000256" key="7">
    <source>
        <dbReference type="ARBA" id="ARBA00023212"/>
    </source>
</evidence>
<dbReference type="PROSITE" id="PS50222">
    <property type="entry name" value="EF_HAND_2"/>
    <property type="match status" value="1"/>
</dbReference>
<evidence type="ECO:0000256" key="6">
    <source>
        <dbReference type="ARBA" id="ARBA00023054"/>
    </source>
</evidence>
<keyword evidence="6 8" id="KW-0175">Coiled coil</keyword>
<evidence type="ECO:0000256" key="4">
    <source>
        <dbReference type="ARBA" id="ARBA00022701"/>
    </source>
</evidence>
<dbReference type="Proteomes" id="UP001333110">
    <property type="component" value="Unassembled WGS sequence"/>
</dbReference>
<organism evidence="11 12">
    <name type="scientific">Mycteria americana</name>
    <name type="common">Wood stork</name>
    <dbReference type="NCBI Taxonomy" id="33587"/>
    <lineage>
        <taxon>Eukaryota</taxon>
        <taxon>Metazoa</taxon>
        <taxon>Chordata</taxon>
        <taxon>Craniata</taxon>
        <taxon>Vertebrata</taxon>
        <taxon>Euteleostomi</taxon>
        <taxon>Archelosauria</taxon>
        <taxon>Archosauria</taxon>
        <taxon>Dinosauria</taxon>
        <taxon>Saurischia</taxon>
        <taxon>Theropoda</taxon>
        <taxon>Coelurosauria</taxon>
        <taxon>Aves</taxon>
        <taxon>Neognathae</taxon>
        <taxon>Neoaves</taxon>
        <taxon>Aequornithes</taxon>
        <taxon>Ciconiiformes</taxon>
        <taxon>Ciconiidae</taxon>
        <taxon>Mycteria</taxon>
    </lineage>
</organism>
<reference evidence="11 12" key="1">
    <citation type="journal article" date="2023" name="J. Hered.">
        <title>Chromosome-level genome of the wood stork (Mycteria americana) provides insight into avian chromosome evolution.</title>
        <authorList>
            <person name="Flamio R. Jr."/>
            <person name="Ramstad K.M."/>
        </authorList>
    </citation>
    <scope>NUCLEOTIDE SEQUENCE [LARGE SCALE GENOMIC DNA]</scope>
    <source>
        <strain evidence="11">JAX WOST 10</strain>
    </source>
</reference>
<evidence type="ECO:0000256" key="3">
    <source>
        <dbReference type="ARBA" id="ARBA00022553"/>
    </source>
</evidence>
<keyword evidence="7" id="KW-0206">Cytoskeleton</keyword>
<dbReference type="PANTHER" id="PTHR18905:SF11">
    <property type="entry name" value="NINEIN"/>
    <property type="match status" value="1"/>
</dbReference>
<evidence type="ECO:0000256" key="9">
    <source>
        <dbReference type="SAM" id="MobiDB-lite"/>
    </source>
</evidence>
<dbReference type="InterPro" id="IPR002048">
    <property type="entry name" value="EF_hand_dom"/>
</dbReference>
<dbReference type="Gene3D" id="1.10.238.10">
    <property type="entry name" value="EF-hand"/>
    <property type="match status" value="1"/>
</dbReference>
<evidence type="ECO:0000313" key="11">
    <source>
        <dbReference type="EMBL" id="KAK4821941.1"/>
    </source>
</evidence>
<evidence type="ECO:0000256" key="1">
    <source>
        <dbReference type="ARBA" id="ARBA00004300"/>
    </source>
</evidence>
<feature type="region of interest" description="Disordered" evidence="9">
    <location>
        <begin position="2150"/>
        <end position="2169"/>
    </location>
</feature>
<feature type="coiled-coil region" evidence="8">
    <location>
        <begin position="489"/>
        <end position="691"/>
    </location>
</feature>
<feature type="compositionally biased region" description="Basic and acidic residues" evidence="9">
    <location>
        <begin position="2150"/>
        <end position="2161"/>
    </location>
</feature>
<gene>
    <name evidence="11" type="ORF">QYF61_004945</name>
</gene>